<reference evidence="1 2" key="1">
    <citation type="submission" date="2016-10" db="EMBL/GenBank/DDBJ databases">
        <authorList>
            <person name="de Groot N.N."/>
        </authorList>
    </citation>
    <scope>NUCLEOTIDE SEQUENCE [LARGE SCALE GENOMIC DNA]</scope>
    <source>
        <strain evidence="1 2">AA1</strain>
    </source>
</reference>
<evidence type="ECO:0000313" key="1">
    <source>
        <dbReference type="EMBL" id="SCX75714.1"/>
    </source>
</evidence>
<evidence type="ECO:0000313" key="2">
    <source>
        <dbReference type="Proteomes" id="UP000198870"/>
    </source>
</evidence>
<protein>
    <submittedName>
        <fullName evidence="1">Phage tail assembly chaperone protein, E, or 41 or 14</fullName>
    </submittedName>
</protein>
<sequence>MNTTTLPLTFPVTLNGIETTSLSMRRPKVRDMLVGEKKGKSDAEREIHVFANLCEVTPDLIQELDMADYAELQKTYQDFLS</sequence>
<accession>A0A1G5ACV8</accession>
<dbReference type="EMBL" id="FMUX01000001">
    <property type="protein sequence ID" value="SCX75714.1"/>
    <property type="molecule type" value="Genomic_DNA"/>
</dbReference>
<dbReference type="AlphaFoldDB" id="A0A1G5ACV8"/>
<name>A0A1G5ACV8_9BACT</name>
<dbReference type="InterPro" id="IPR019289">
    <property type="entry name" value="Phage_tail_E/E"/>
</dbReference>
<dbReference type="OrthoDB" id="5459933at2"/>
<gene>
    <name evidence="1" type="ORF">SAMN05216233_10158</name>
</gene>
<proteinExistence type="predicted"/>
<dbReference type="Pfam" id="PF10109">
    <property type="entry name" value="Phage_TAC_7"/>
    <property type="match status" value="1"/>
</dbReference>
<organism evidence="1 2">
    <name type="scientific">Desulfoluna spongiiphila</name>
    <dbReference type="NCBI Taxonomy" id="419481"/>
    <lineage>
        <taxon>Bacteria</taxon>
        <taxon>Pseudomonadati</taxon>
        <taxon>Thermodesulfobacteriota</taxon>
        <taxon>Desulfobacteria</taxon>
        <taxon>Desulfobacterales</taxon>
        <taxon>Desulfolunaceae</taxon>
        <taxon>Desulfoluna</taxon>
    </lineage>
</organism>
<dbReference type="RefSeq" id="WP_092207116.1">
    <property type="nucleotide sequence ID" value="NZ_FMUX01000001.1"/>
</dbReference>
<dbReference type="Proteomes" id="UP000198870">
    <property type="component" value="Unassembled WGS sequence"/>
</dbReference>
<keyword evidence="2" id="KW-1185">Reference proteome</keyword>
<dbReference type="STRING" id="419481.SAMN05216233_10158"/>